<evidence type="ECO:0000313" key="1">
    <source>
        <dbReference type="EMBL" id="MBO1628266.1"/>
    </source>
</evidence>
<reference evidence="1 2" key="1">
    <citation type="submission" date="2021-03" db="EMBL/GenBank/DDBJ databases">
        <title>Identification of novel Bacillus strains.</title>
        <authorList>
            <person name="Xiao Z."/>
            <person name="Li Y."/>
            <person name="Shen J."/>
        </authorList>
    </citation>
    <scope>NUCLEOTIDE SEQUENCE [LARGE SCALE GENOMIC DNA]</scope>
    <source>
        <strain evidence="1 2">SY8</strain>
    </source>
</reference>
<name>A0ABS3P504_9BACI</name>
<dbReference type="EMBL" id="JAGDQJ010000039">
    <property type="protein sequence ID" value="MBO1628266.1"/>
    <property type="molecule type" value="Genomic_DNA"/>
</dbReference>
<dbReference type="RefSeq" id="WP_208019328.1">
    <property type="nucleotide sequence ID" value="NZ_JAGDQJ010000039.1"/>
</dbReference>
<accession>A0ABS3P504</accession>
<evidence type="ECO:0000313" key="2">
    <source>
        <dbReference type="Proteomes" id="UP000677611"/>
    </source>
</evidence>
<dbReference type="Proteomes" id="UP000677611">
    <property type="component" value="Unassembled WGS sequence"/>
</dbReference>
<sequence>MKFTKVLLGATLALGVGVFSTHPIEASASTETNFKTKEQIDSKFLEIDAKYAIGEEMSVEDQEFVKKYADKHLSSTFKIKGDEPQYASSSFTKYRTVAGIEARTWGTVSSDHGFWNNSYGANMTTQTFSGNAYKLKNTVTHTAYGAVGSGGVGKVFSDSLSSTCNNGSSCKLNETQNYSASVAYSKTIATGTVYYPGGSFSINPN</sequence>
<comment type="caution">
    <text evidence="1">The sequence shown here is derived from an EMBL/GenBank/DDBJ whole genome shotgun (WGS) entry which is preliminary data.</text>
</comment>
<protein>
    <submittedName>
        <fullName evidence="1">Uncharacterized protein</fullName>
    </submittedName>
</protein>
<proteinExistence type="predicted"/>
<gene>
    <name evidence="1" type="ORF">J4P90_24255</name>
</gene>
<organism evidence="1 2">
    <name type="scientific">Bacillus arachidis</name>
    <dbReference type="NCBI Taxonomy" id="2819290"/>
    <lineage>
        <taxon>Bacteria</taxon>
        <taxon>Bacillati</taxon>
        <taxon>Bacillota</taxon>
        <taxon>Bacilli</taxon>
        <taxon>Bacillales</taxon>
        <taxon>Bacillaceae</taxon>
        <taxon>Bacillus</taxon>
    </lineage>
</organism>
<keyword evidence="2" id="KW-1185">Reference proteome</keyword>